<evidence type="ECO:0000313" key="2">
    <source>
        <dbReference type="Proteomes" id="UP000189674"/>
    </source>
</evidence>
<organism evidence="1 2">
    <name type="scientific">Anaerohalosphaera lusitana</name>
    <dbReference type="NCBI Taxonomy" id="1936003"/>
    <lineage>
        <taxon>Bacteria</taxon>
        <taxon>Pseudomonadati</taxon>
        <taxon>Planctomycetota</taxon>
        <taxon>Phycisphaerae</taxon>
        <taxon>Sedimentisphaerales</taxon>
        <taxon>Anaerohalosphaeraceae</taxon>
        <taxon>Anaerohalosphaera</taxon>
    </lineage>
</organism>
<dbReference type="Pfam" id="PF05930">
    <property type="entry name" value="Phage_AlpA"/>
    <property type="match status" value="1"/>
</dbReference>
<gene>
    <name evidence="1" type="ORF">STSP2_01471</name>
</gene>
<keyword evidence="2" id="KW-1185">Reference proteome</keyword>
<proteinExistence type="predicted"/>
<accession>A0A1U9NK57</accession>
<dbReference type="Gene3D" id="1.10.238.160">
    <property type="match status" value="1"/>
</dbReference>
<protein>
    <submittedName>
        <fullName evidence="1">Putative transcriptional regulator</fullName>
    </submittedName>
</protein>
<dbReference type="OrthoDB" id="291753at2"/>
<evidence type="ECO:0000313" key="1">
    <source>
        <dbReference type="EMBL" id="AQT68312.1"/>
    </source>
</evidence>
<dbReference type="InterPro" id="IPR010260">
    <property type="entry name" value="AlpA"/>
</dbReference>
<reference evidence="2" key="1">
    <citation type="submission" date="2017-02" db="EMBL/GenBank/DDBJ databases">
        <title>Comparative genomics and description of representatives of a novel lineage of planctomycetes thriving in anoxic sediments.</title>
        <authorList>
            <person name="Spring S."/>
            <person name="Bunk B."/>
            <person name="Sproer C."/>
        </authorList>
    </citation>
    <scope>NUCLEOTIDE SEQUENCE [LARGE SCALE GENOMIC DNA]</scope>
    <source>
        <strain evidence="2">ST-NAGAB-D1</strain>
    </source>
</reference>
<name>A0A1U9NK57_9BACT</name>
<dbReference type="Proteomes" id="UP000189674">
    <property type="component" value="Chromosome"/>
</dbReference>
<dbReference type="KEGG" id="alus:STSP2_01471"/>
<sequence>MNSPKNMIMEASRNCQNKREGEAEPQIRLITAEQFGHILGLSKRQIFRLNATGRVPKPLKIGGAVRWNKGEIHAWLQKGAPDRLTWEAIQSK</sequence>
<dbReference type="RefSeq" id="WP_146661200.1">
    <property type="nucleotide sequence ID" value="NZ_CP019791.1"/>
</dbReference>
<dbReference type="AlphaFoldDB" id="A0A1U9NK57"/>
<dbReference type="EMBL" id="CP019791">
    <property type="protein sequence ID" value="AQT68312.1"/>
    <property type="molecule type" value="Genomic_DNA"/>
</dbReference>